<dbReference type="Pfam" id="PF14559">
    <property type="entry name" value="TPR_19"/>
    <property type="match status" value="1"/>
</dbReference>
<evidence type="ECO:0000256" key="3">
    <source>
        <dbReference type="SAM" id="Phobius"/>
    </source>
</evidence>
<keyword evidence="3" id="KW-0472">Membrane</keyword>
<reference evidence="4 5" key="1">
    <citation type="submission" date="2024-04" db="EMBL/GenBank/DDBJ databases">
        <title>whole genome sequencing of Lutimonas vermicola strain IMCC1616.</title>
        <authorList>
            <person name="Bae S.S."/>
        </authorList>
    </citation>
    <scope>NUCLEOTIDE SEQUENCE [LARGE SCALE GENOMIC DNA]</scope>
    <source>
        <strain evidence="4 5">IMCC1616</strain>
    </source>
</reference>
<dbReference type="InterPro" id="IPR036280">
    <property type="entry name" value="Multihaem_cyt_sf"/>
</dbReference>
<dbReference type="InterPro" id="IPR011990">
    <property type="entry name" value="TPR-like_helical_dom_sf"/>
</dbReference>
<dbReference type="InterPro" id="IPR051829">
    <property type="entry name" value="Multiheme_Cytochr_ET"/>
</dbReference>
<feature type="transmembrane region" description="Helical" evidence="3">
    <location>
        <begin position="127"/>
        <end position="147"/>
    </location>
</feature>
<proteinExistence type="predicted"/>
<evidence type="ECO:0000256" key="1">
    <source>
        <dbReference type="ARBA" id="ARBA00022729"/>
    </source>
</evidence>
<gene>
    <name evidence="4" type="ORF">AABB81_00855</name>
</gene>
<dbReference type="PANTHER" id="PTHR35038">
    <property type="entry name" value="DISSIMILATORY SULFITE REDUCTASE SIRA"/>
    <property type="match status" value="1"/>
</dbReference>
<keyword evidence="3" id="KW-0812">Transmembrane</keyword>
<keyword evidence="1" id="KW-0732">Signal</keyword>
<dbReference type="Proteomes" id="UP001474120">
    <property type="component" value="Unassembled WGS sequence"/>
</dbReference>
<evidence type="ECO:0000313" key="4">
    <source>
        <dbReference type="EMBL" id="MEL4454425.1"/>
    </source>
</evidence>
<organism evidence="4 5">
    <name type="scientific">Lutimonas vermicola</name>
    <dbReference type="NCBI Taxonomy" id="414288"/>
    <lineage>
        <taxon>Bacteria</taxon>
        <taxon>Pseudomonadati</taxon>
        <taxon>Bacteroidota</taxon>
        <taxon>Flavobacteriia</taxon>
        <taxon>Flavobacteriales</taxon>
        <taxon>Flavobacteriaceae</taxon>
        <taxon>Lutimonas</taxon>
    </lineage>
</organism>
<feature type="transmembrane region" description="Helical" evidence="3">
    <location>
        <begin position="12"/>
        <end position="35"/>
    </location>
</feature>
<keyword evidence="3" id="KW-1133">Transmembrane helix</keyword>
<evidence type="ECO:0000313" key="5">
    <source>
        <dbReference type="Proteomes" id="UP001474120"/>
    </source>
</evidence>
<keyword evidence="2" id="KW-0802">TPR repeat</keyword>
<comment type="caution">
    <text evidence="4">The sequence shown here is derived from an EMBL/GenBank/DDBJ whole genome shotgun (WGS) entry which is preliminary data.</text>
</comment>
<evidence type="ECO:0000256" key="2">
    <source>
        <dbReference type="PROSITE-ProRule" id="PRU00339"/>
    </source>
</evidence>
<keyword evidence="5" id="KW-1185">Reference proteome</keyword>
<dbReference type="SMART" id="SM00028">
    <property type="entry name" value="TPR"/>
    <property type="match status" value="4"/>
</dbReference>
<feature type="transmembrane region" description="Helical" evidence="3">
    <location>
        <begin position="100"/>
        <end position="121"/>
    </location>
</feature>
<dbReference type="SUPFAM" id="SSF48452">
    <property type="entry name" value="TPR-like"/>
    <property type="match status" value="1"/>
</dbReference>
<name>A0ABU9KXZ4_9FLAO</name>
<sequence>MGRSRWVVSKNLQILLWIAIVLSVFMFSNTLYLLINRLADNLDLSFFTSSRTEIPILLQTMILSHTGVGILLVILMLVFGLMHLPPVWKMYRHKSGLTGIAFMIVGLVLGITGLFILTSAASRDHNWAWWLHVICALLAPTGYILHRMSSRGNKPANNAFKRFSMAVILLLIFLVIGHISTKSNLVLTKEAKAAREQGMHKGPGARERNVEDYADGEYFPIGFVPPGSPFFPSAATTSSGGYLPSRIITRGELGDSEEIKEDIDQFGFVKNTAIGASTCARCHQDIVAQWESSAHRFASFNNPFYEATITEMRNNSNEPNKWVEKHVAHFKDFGPDGIGRAKSKWCSGCHDPSLMLAGKMNRIIDRNTPEAQAGLTCLACHSIDKIHNQTGNGNYNIADEQEDPYLFAKSKDGSLGAFLHDAAIKAKPEAHMEQMMQPFFAKSEYCMTCHKVSLSESVNNYRWLRGQDEYDNWHDSGVSLNAARTFYLPPVKKECQDCHMPPEKAPLGDLAAKNGMVRSHRFIAANTALPFIRNDTATLQKIVEFLQNEKLGVDIFAVKSTSRQEPLMGLKHTGLLLKSGEEVTVDVVVRNKGVGHTFPGGTNDSNEGWLEFTVKDDTGNTLLISGFIDSEGHLDKNAHTFKSVLVDKNSNPIHQRNAQDIHVTVYANVIGPGTADIAHYTFTIPKEFENKKLTMEARLMFRKFDQKYLEFAYKANPQGFKQFKEIPKLPITEIANDKIEFLVSGNTTALSNSKQQNNKLPATDWIRYNDYGIGLLLEGDSRGAIKAFEKVAELQTTSLDGPLNMAKTALSEGNIEEAYRQLRKCEELKKGDPQVAWVWARVRQEDGLYKDAIAAYTYVLKYFPEDRAARRQLGRTYYLDQQYEASINMYKSVLDIDPEDREAYYHLALNYRATGNNADAALMDQAFNYYKIDESASEAAQKYRMENPGANLMAQDIRIHHLEF</sequence>
<protein>
    <submittedName>
        <fullName evidence="4">Tetratricopeptide repeat protein</fullName>
    </submittedName>
</protein>
<dbReference type="PANTHER" id="PTHR35038:SF8">
    <property type="entry name" value="C-TYPE POLYHEME CYTOCHROME OMCC"/>
    <property type="match status" value="1"/>
</dbReference>
<dbReference type="PROSITE" id="PS50005">
    <property type="entry name" value="TPR"/>
    <property type="match status" value="1"/>
</dbReference>
<dbReference type="Gene3D" id="1.25.40.10">
    <property type="entry name" value="Tetratricopeptide repeat domain"/>
    <property type="match status" value="1"/>
</dbReference>
<feature type="repeat" description="TPR" evidence="2">
    <location>
        <begin position="867"/>
        <end position="900"/>
    </location>
</feature>
<dbReference type="SUPFAM" id="SSF48695">
    <property type="entry name" value="Multiheme cytochromes"/>
    <property type="match status" value="1"/>
</dbReference>
<dbReference type="Gene3D" id="1.10.1130.10">
    <property type="entry name" value="Flavocytochrome C3, Chain A"/>
    <property type="match status" value="1"/>
</dbReference>
<feature type="transmembrane region" description="Helical" evidence="3">
    <location>
        <begin position="55"/>
        <end position="79"/>
    </location>
</feature>
<dbReference type="RefSeq" id="WP_342157962.1">
    <property type="nucleotide sequence ID" value="NZ_JBCDNA010000001.1"/>
</dbReference>
<dbReference type="InterPro" id="IPR019734">
    <property type="entry name" value="TPR_rpt"/>
</dbReference>
<dbReference type="EMBL" id="JBCDNA010000001">
    <property type="protein sequence ID" value="MEL4454425.1"/>
    <property type="molecule type" value="Genomic_DNA"/>
</dbReference>
<feature type="transmembrane region" description="Helical" evidence="3">
    <location>
        <begin position="159"/>
        <end position="179"/>
    </location>
</feature>
<accession>A0ABU9KXZ4</accession>